<accession>A0ABW5KRN3</accession>
<dbReference type="Proteomes" id="UP001597472">
    <property type="component" value="Unassembled WGS sequence"/>
</dbReference>
<name>A0ABW5KRN3_9FLAO</name>
<evidence type="ECO:0000313" key="2">
    <source>
        <dbReference type="Proteomes" id="UP001597472"/>
    </source>
</evidence>
<comment type="caution">
    <text evidence="1">The sequence shown here is derived from an EMBL/GenBank/DDBJ whole genome shotgun (WGS) entry which is preliminary data.</text>
</comment>
<reference evidence="2" key="1">
    <citation type="journal article" date="2019" name="Int. J. Syst. Evol. Microbiol.">
        <title>The Global Catalogue of Microorganisms (GCM) 10K type strain sequencing project: providing services to taxonomists for standard genome sequencing and annotation.</title>
        <authorList>
            <consortium name="The Broad Institute Genomics Platform"/>
            <consortium name="The Broad Institute Genome Sequencing Center for Infectious Disease"/>
            <person name="Wu L."/>
            <person name="Ma J."/>
        </authorList>
    </citation>
    <scope>NUCLEOTIDE SEQUENCE [LARGE SCALE GENOMIC DNA]</scope>
    <source>
        <strain evidence="2">KCTC 42587</strain>
    </source>
</reference>
<evidence type="ECO:0000313" key="1">
    <source>
        <dbReference type="EMBL" id="MFD2550242.1"/>
    </source>
</evidence>
<gene>
    <name evidence="1" type="ORF">ACFSQP_00305</name>
</gene>
<protein>
    <submittedName>
        <fullName evidence="1">Uncharacterized protein</fullName>
    </submittedName>
</protein>
<dbReference type="RefSeq" id="WP_376890938.1">
    <property type="nucleotide sequence ID" value="NZ_JBHULS010000001.1"/>
</dbReference>
<proteinExistence type="predicted"/>
<keyword evidence="2" id="KW-1185">Reference proteome</keyword>
<dbReference type="EMBL" id="JBHULS010000001">
    <property type="protein sequence ID" value="MFD2550242.1"/>
    <property type="molecule type" value="Genomic_DNA"/>
</dbReference>
<sequence length="221" mass="24865">MKYLKFLIPLIVFACSSDKVILLPEVSNAPVHEVLDLSPAYLFYDTTAVNGVELNRRNLIVSTNWLVNVDKRLTLKQAIPEIQFIQFKKRDAGMHKNEAAKNYYSCNDTGIKNLGFIDFTDVFYHTSDSAKATIRARETIKSEHLAAKVDALSRITVSNLEGSLNLEDFIAYLSAQPLPKPTNLVLNLSENLTFQDYITLKAALIETDSTVVTVNPNEFIY</sequence>
<organism evidence="1 2">
    <name type="scientific">Bizionia sediminis</name>
    <dbReference type="NCBI Taxonomy" id="1737064"/>
    <lineage>
        <taxon>Bacteria</taxon>
        <taxon>Pseudomonadati</taxon>
        <taxon>Bacteroidota</taxon>
        <taxon>Flavobacteriia</taxon>
        <taxon>Flavobacteriales</taxon>
        <taxon>Flavobacteriaceae</taxon>
        <taxon>Bizionia</taxon>
    </lineage>
</organism>